<dbReference type="AlphaFoldDB" id="A0A540N806"/>
<comment type="caution">
    <text evidence="1">The sequence shown here is derived from an EMBL/GenBank/DDBJ whole genome shotgun (WGS) entry which is preliminary data.</text>
</comment>
<gene>
    <name evidence="1" type="ORF">C1H46_007739</name>
</gene>
<keyword evidence="2" id="KW-1185">Reference proteome</keyword>
<accession>A0A540N806</accession>
<evidence type="ECO:0000313" key="2">
    <source>
        <dbReference type="Proteomes" id="UP000315295"/>
    </source>
</evidence>
<proteinExistence type="predicted"/>
<evidence type="ECO:0000313" key="1">
    <source>
        <dbReference type="EMBL" id="TQE06673.1"/>
    </source>
</evidence>
<protein>
    <submittedName>
        <fullName evidence="1">Uncharacterized protein</fullName>
    </submittedName>
</protein>
<reference evidence="1 2" key="1">
    <citation type="journal article" date="2019" name="G3 (Bethesda)">
        <title>Sequencing of a Wild Apple (Malus baccata) Genome Unravels the Differences Between Cultivated and Wild Apple Species Regarding Disease Resistance and Cold Tolerance.</title>
        <authorList>
            <person name="Chen X."/>
        </authorList>
    </citation>
    <scope>NUCLEOTIDE SEQUENCE [LARGE SCALE GENOMIC DNA]</scope>
    <source>
        <strain evidence="2">cv. Shandingzi</strain>
        <tissue evidence="1">Leaves</tissue>
    </source>
</reference>
<organism evidence="1 2">
    <name type="scientific">Malus baccata</name>
    <name type="common">Siberian crab apple</name>
    <name type="synonym">Pyrus baccata</name>
    <dbReference type="NCBI Taxonomy" id="106549"/>
    <lineage>
        <taxon>Eukaryota</taxon>
        <taxon>Viridiplantae</taxon>
        <taxon>Streptophyta</taxon>
        <taxon>Embryophyta</taxon>
        <taxon>Tracheophyta</taxon>
        <taxon>Spermatophyta</taxon>
        <taxon>Magnoliopsida</taxon>
        <taxon>eudicotyledons</taxon>
        <taxon>Gunneridae</taxon>
        <taxon>Pentapetalae</taxon>
        <taxon>rosids</taxon>
        <taxon>fabids</taxon>
        <taxon>Rosales</taxon>
        <taxon>Rosaceae</taxon>
        <taxon>Amygdaloideae</taxon>
        <taxon>Maleae</taxon>
        <taxon>Malus</taxon>
    </lineage>
</organism>
<dbReference type="Proteomes" id="UP000315295">
    <property type="component" value="Unassembled WGS sequence"/>
</dbReference>
<name>A0A540N806_MALBA</name>
<dbReference type="EMBL" id="VIEB01000100">
    <property type="protein sequence ID" value="TQE06673.1"/>
    <property type="molecule type" value="Genomic_DNA"/>
</dbReference>
<sequence>MEPSSSTTTSPYFSKPHNQTNIITINLAEDHQPCTQLAQNTQVEKWNCTVTFINVHSFSPTMAPPSRRDAKGVEENVELVPVSVLGVGELNGEAVEEEEGFLERVS</sequence>